<evidence type="ECO:0000256" key="1">
    <source>
        <dbReference type="SAM" id="Phobius"/>
    </source>
</evidence>
<comment type="caution">
    <text evidence="2">The sequence shown here is derived from an EMBL/GenBank/DDBJ whole genome shotgun (WGS) entry which is preliminary data.</text>
</comment>
<dbReference type="Proteomes" id="UP000050277">
    <property type="component" value="Unassembled WGS sequence"/>
</dbReference>
<feature type="transmembrane region" description="Helical" evidence="1">
    <location>
        <begin position="103"/>
        <end position="121"/>
    </location>
</feature>
<feature type="transmembrane region" description="Helical" evidence="1">
    <location>
        <begin position="190"/>
        <end position="214"/>
    </location>
</feature>
<keyword evidence="1" id="KW-0812">Transmembrane</keyword>
<protein>
    <submittedName>
        <fullName evidence="2">Uncharacterized protein</fullName>
    </submittedName>
</protein>
<dbReference type="OrthoDB" id="9819272at2"/>
<sequence>MQTIWMLAAGDLLTFSLTTAALWWITSMIGLMDEESGYLAGLGALMITIGGALSSLNRFSKLSSGQSLFGWSIDLFQFLTPGFVCLAYALWHGQQALQLRRSAQIWLAPILTIGGIQGFTALMLGRQAGPSKFILLLSFTSIATFIVIGLCIRQARWQRLRTVILFSTAYLTMISSMNIIAHSFSTPSDLMVSMVLTTNMLASLFFAGAGWILYQTTKRRQHLHRTIAMLDDTLAQPLLNGRAGPIH</sequence>
<feature type="transmembrane region" description="Helical" evidence="1">
    <location>
        <begin position="37"/>
        <end position="56"/>
    </location>
</feature>
<keyword evidence="1" id="KW-0472">Membrane</keyword>
<keyword evidence="1" id="KW-1133">Transmembrane helix</keyword>
<feature type="transmembrane region" description="Helical" evidence="1">
    <location>
        <begin position="133"/>
        <end position="152"/>
    </location>
</feature>
<proteinExistence type="predicted"/>
<keyword evidence="3" id="KW-1185">Reference proteome</keyword>
<evidence type="ECO:0000313" key="3">
    <source>
        <dbReference type="Proteomes" id="UP000050277"/>
    </source>
</evidence>
<reference evidence="2 3" key="1">
    <citation type="submission" date="2015-07" db="EMBL/GenBank/DDBJ databases">
        <title>Whole genome sequence of Herpetosiphon geysericola DSM 7119.</title>
        <authorList>
            <person name="Hemp J."/>
            <person name="Ward L.M."/>
            <person name="Pace L.A."/>
            <person name="Fischer W.W."/>
        </authorList>
    </citation>
    <scope>NUCLEOTIDE SEQUENCE [LARGE SCALE GENOMIC DNA]</scope>
    <source>
        <strain evidence="2 3">DSM 7119</strain>
    </source>
</reference>
<feature type="transmembrane region" description="Helical" evidence="1">
    <location>
        <begin position="68"/>
        <end position="91"/>
    </location>
</feature>
<organism evidence="2 3">
    <name type="scientific">Herpetosiphon geysericola</name>
    <dbReference type="NCBI Taxonomy" id="70996"/>
    <lineage>
        <taxon>Bacteria</taxon>
        <taxon>Bacillati</taxon>
        <taxon>Chloroflexota</taxon>
        <taxon>Chloroflexia</taxon>
        <taxon>Herpetosiphonales</taxon>
        <taxon>Herpetosiphonaceae</taxon>
        <taxon>Herpetosiphon</taxon>
    </lineage>
</organism>
<gene>
    <name evidence="2" type="ORF">SE18_02660</name>
</gene>
<dbReference type="EMBL" id="LGKP01000006">
    <property type="protein sequence ID" value="KPL91345.1"/>
    <property type="molecule type" value="Genomic_DNA"/>
</dbReference>
<name>A0A0P6Y1C1_9CHLR</name>
<accession>A0A0P6Y1C1</accession>
<evidence type="ECO:0000313" key="2">
    <source>
        <dbReference type="EMBL" id="KPL91345.1"/>
    </source>
</evidence>
<feature type="transmembrane region" description="Helical" evidence="1">
    <location>
        <begin position="164"/>
        <end position="184"/>
    </location>
</feature>
<feature type="transmembrane region" description="Helical" evidence="1">
    <location>
        <begin position="6"/>
        <end position="25"/>
    </location>
</feature>
<dbReference type="AlphaFoldDB" id="A0A0P6Y1C1"/>
<dbReference type="RefSeq" id="WP_054532871.1">
    <property type="nucleotide sequence ID" value="NZ_LGKP01000006.1"/>
</dbReference>